<organism evidence="1 2">
    <name type="scientific">Thioflexithrix psekupsensis</name>
    <dbReference type="NCBI Taxonomy" id="1570016"/>
    <lineage>
        <taxon>Bacteria</taxon>
        <taxon>Pseudomonadati</taxon>
        <taxon>Pseudomonadota</taxon>
        <taxon>Gammaproteobacteria</taxon>
        <taxon>Thiotrichales</taxon>
        <taxon>Thioflexithrix</taxon>
    </lineage>
</organism>
<reference evidence="1 2" key="1">
    <citation type="submission" date="2016-12" db="EMBL/GenBank/DDBJ databases">
        <title>Thioflexothrix psekupsii D3 genome sequencing and assembly.</title>
        <authorList>
            <person name="Fomenkov A."/>
            <person name="Vincze T."/>
            <person name="Grabovich M."/>
            <person name="Anton B.P."/>
            <person name="Dubinina G."/>
            <person name="Orlova M."/>
            <person name="Belousova E."/>
            <person name="Roberts R.J."/>
        </authorList>
    </citation>
    <scope>NUCLEOTIDE SEQUENCE [LARGE SCALE GENOMIC DNA]</scope>
    <source>
        <strain evidence="1">D3</strain>
    </source>
</reference>
<protein>
    <submittedName>
        <fullName evidence="1">Uncharacterized protein</fullName>
    </submittedName>
</protein>
<comment type="caution">
    <text evidence="1">The sequence shown here is derived from an EMBL/GenBank/DDBJ whole genome shotgun (WGS) entry which is preliminary data.</text>
</comment>
<sequence length="134" mass="15097">MAVVHLKIPAQLYQRYSHLAYSRALEPAHFMCQVLADHLARRPSCAIRGQGSRSRPLTTPMTRFTLSTTMFECYADMAYQYGVTPNDLILNVLNQQLTQQISTLSSACDHRTCAVRCQSQGKSERRMGEVACLL</sequence>
<gene>
    <name evidence="1" type="ORF">TPSD3_01120</name>
</gene>
<accession>A0A251XD22</accession>
<dbReference type="RefSeq" id="WP_086486761.1">
    <property type="nucleotide sequence ID" value="NZ_MSLT01000002.1"/>
</dbReference>
<proteinExistence type="predicted"/>
<evidence type="ECO:0000313" key="2">
    <source>
        <dbReference type="Proteomes" id="UP000194798"/>
    </source>
</evidence>
<name>A0A251XD22_9GAMM</name>
<dbReference type="Proteomes" id="UP000194798">
    <property type="component" value="Unassembled WGS sequence"/>
</dbReference>
<dbReference type="EMBL" id="MSLT01000002">
    <property type="protein sequence ID" value="OUD16034.1"/>
    <property type="molecule type" value="Genomic_DNA"/>
</dbReference>
<keyword evidence="2" id="KW-1185">Reference proteome</keyword>
<evidence type="ECO:0000313" key="1">
    <source>
        <dbReference type="EMBL" id="OUD16034.1"/>
    </source>
</evidence>
<dbReference type="AlphaFoldDB" id="A0A251XD22"/>